<dbReference type="Pfam" id="PF00440">
    <property type="entry name" value="TetR_N"/>
    <property type="match status" value="1"/>
</dbReference>
<feature type="DNA-binding region" description="H-T-H motif" evidence="2">
    <location>
        <begin position="35"/>
        <end position="54"/>
    </location>
</feature>
<organism evidence="4 5">
    <name type="scientific">Mycolicibacterium vanbaalenii</name>
    <name type="common">Mycobacterium vanbaalenii</name>
    <dbReference type="NCBI Taxonomy" id="110539"/>
    <lineage>
        <taxon>Bacteria</taxon>
        <taxon>Bacillati</taxon>
        <taxon>Actinomycetota</taxon>
        <taxon>Actinomycetes</taxon>
        <taxon>Mycobacteriales</taxon>
        <taxon>Mycobacteriaceae</taxon>
        <taxon>Mycolicibacterium</taxon>
    </lineage>
</organism>
<reference evidence="4 5" key="1">
    <citation type="submission" date="2019-11" db="EMBL/GenBank/DDBJ databases">
        <authorList>
            <person name="Holert J."/>
        </authorList>
    </citation>
    <scope>NUCLEOTIDE SEQUENCE [LARGE SCALE GENOMIC DNA]</scope>
    <source>
        <strain evidence="4">BC8_1</strain>
    </source>
</reference>
<evidence type="ECO:0000313" key="4">
    <source>
        <dbReference type="EMBL" id="CAA0115947.1"/>
    </source>
</evidence>
<dbReference type="PANTHER" id="PTHR30055">
    <property type="entry name" value="HTH-TYPE TRANSCRIPTIONAL REGULATOR RUTR"/>
    <property type="match status" value="1"/>
</dbReference>
<feature type="domain" description="HTH tetR-type" evidence="3">
    <location>
        <begin position="12"/>
        <end position="72"/>
    </location>
</feature>
<evidence type="ECO:0000313" key="5">
    <source>
        <dbReference type="Proteomes" id="UP000430146"/>
    </source>
</evidence>
<dbReference type="InterPro" id="IPR050109">
    <property type="entry name" value="HTH-type_TetR-like_transc_reg"/>
</dbReference>
<dbReference type="OrthoDB" id="3474596at2"/>
<dbReference type="PROSITE" id="PS50977">
    <property type="entry name" value="HTH_TETR_2"/>
    <property type="match status" value="1"/>
</dbReference>
<dbReference type="InterPro" id="IPR009057">
    <property type="entry name" value="Homeodomain-like_sf"/>
</dbReference>
<evidence type="ECO:0000256" key="1">
    <source>
        <dbReference type="ARBA" id="ARBA00023125"/>
    </source>
</evidence>
<dbReference type="Gene3D" id="1.10.357.10">
    <property type="entry name" value="Tetracycline Repressor, domain 2"/>
    <property type="match status" value="1"/>
</dbReference>
<name>A0A5S9QES9_MYCVN</name>
<dbReference type="RefSeq" id="WP_159230478.1">
    <property type="nucleotide sequence ID" value="NZ_CACSIP010000014.1"/>
</dbReference>
<dbReference type="EMBL" id="CACSIP010000014">
    <property type="protein sequence ID" value="CAA0115947.1"/>
    <property type="molecule type" value="Genomic_DNA"/>
</dbReference>
<evidence type="ECO:0000256" key="2">
    <source>
        <dbReference type="PROSITE-ProRule" id="PRU00335"/>
    </source>
</evidence>
<dbReference type="SUPFAM" id="SSF46689">
    <property type="entry name" value="Homeodomain-like"/>
    <property type="match status" value="1"/>
</dbReference>
<dbReference type="GO" id="GO:0000976">
    <property type="term" value="F:transcription cis-regulatory region binding"/>
    <property type="evidence" value="ECO:0007669"/>
    <property type="project" value="TreeGrafter"/>
</dbReference>
<dbReference type="AlphaFoldDB" id="A0A5S9QES9"/>
<protein>
    <submittedName>
        <fullName evidence="4">HTH-type transcriptional regulator RcdA</fullName>
    </submittedName>
</protein>
<proteinExistence type="predicted"/>
<dbReference type="PANTHER" id="PTHR30055:SF220">
    <property type="entry name" value="TETR-FAMILY REGULATORY PROTEIN"/>
    <property type="match status" value="1"/>
</dbReference>
<gene>
    <name evidence="4" type="primary">rcdA_2</name>
    <name evidence="4" type="ORF">AELLOGFF_03843</name>
</gene>
<accession>A0A5S9QES9</accession>
<keyword evidence="1 2" id="KW-0238">DNA-binding</keyword>
<dbReference type="InterPro" id="IPR001647">
    <property type="entry name" value="HTH_TetR"/>
</dbReference>
<dbReference type="Proteomes" id="UP000430146">
    <property type="component" value="Unassembled WGS sequence"/>
</dbReference>
<evidence type="ECO:0000259" key="3">
    <source>
        <dbReference type="PROSITE" id="PS50977"/>
    </source>
</evidence>
<dbReference type="GO" id="GO:0003700">
    <property type="term" value="F:DNA-binding transcription factor activity"/>
    <property type="evidence" value="ECO:0007669"/>
    <property type="project" value="TreeGrafter"/>
</dbReference>
<keyword evidence="5" id="KW-1185">Reference proteome</keyword>
<sequence length="203" mass="22182">MSSPKGRYAPGEARRAEILAATVDLIYESGISGVTHRNVAKRAGVSPSAPSYFFPSIDDLFVEAFRTIMNNMIASLVALSERIERENMSREEAVDAYIDHAVKAAPKYDKLQFEAYLFADQKPALREEVEKALAATHRPGSTLVTASRRKDLDWAAPILTALTDGFGLYRLASPNHAQFQGLKIGLLALMEALPGDPTSASDR</sequence>